<evidence type="ECO:0000256" key="11">
    <source>
        <dbReference type="ARBA" id="ARBA00022723"/>
    </source>
</evidence>
<sequence length="359" mass="38737">MNTISVDLTSDSYQIYVGHHLLAQAGDLIRSHTSGSKILLVTHPDLNKFFGTELLTSLESAGYSVTTAMVPAGEHAKSFESYQQLVGILAEHRFTREDIVVALGGGVIGDLAGFVAATYVRGCALVHIPTSLLAMIDSSIGGKTAIDLPFGKNLVGAFYNPKAVIVDLELLNSIPVPLLQDSCGELIKYGVLSGYELFNKISLARNPVQVIDVSCRQELIQACIEIKKSVVEADFKEAGSRKLLNLGHTLGHAIETLSNFELGHGSCVAAGTAMMAKACSKLGLCSYEDAKRITELMQSYELPTSTSFNVEELYSTALHDKKSHADSIDVALIYGIGDVRIERKSFAELKQLIELAKED</sequence>
<protein>
    <recommendedName>
        <fullName evidence="8 18">3-dehydroquinate synthase</fullName>
        <shortName evidence="18">DHQS</shortName>
        <ecNumber evidence="7 18">4.2.3.4</ecNumber>
    </recommendedName>
</protein>
<keyword evidence="14 18" id="KW-0520">NAD</keyword>
<feature type="domain" description="3-dehydroquinate synthase C-terminal" evidence="20">
    <location>
        <begin position="183"/>
        <end position="323"/>
    </location>
</feature>
<evidence type="ECO:0000313" key="21">
    <source>
        <dbReference type="EMBL" id="UQF78769.1"/>
    </source>
</evidence>
<dbReference type="Gene3D" id="1.20.1090.10">
    <property type="entry name" value="Dehydroquinate synthase-like - alpha domain"/>
    <property type="match status" value="1"/>
</dbReference>
<organism evidence="21 22">
    <name type="scientific">Lancefieldella parvula</name>
    <dbReference type="NCBI Taxonomy" id="1382"/>
    <lineage>
        <taxon>Bacteria</taxon>
        <taxon>Bacillati</taxon>
        <taxon>Actinomycetota</taxon>
        <taxon>Coriobacteriia</taxon>
        <taxon>Coriobacteriales</taxon>
        <taxon>Atopobiaceae</taxon>
        <taxon>Lancefieldella</taxon>
    </lineage>
</organism>
<keyword evidence="12 18" id="KW-0547">Nucleotide-binding</keyword>
<dbReference type="GO" id="GO:0000166">
    <property type="term" value="F:nucleotide binding"/>
    <property type="evidence" value="ECO:0007669"/>
    <property type="project" value="UniProtKB-KW"/>
</dbReference>
<comment type="cofactor">
    <cofactor evidence="18">
        <name>Co(2+)</name>
        <dbReference type="ChEBI" id="CHEBI:48828"/>
    </cofactor>
    <cofactor evidence="18">
        <name>Zn(2+)</name>
        <dbReference type="ChEBI" id="CHEBI:29105"/>
    </cofactor>
    <text evidence="18">Binds 1 divalent metal cation per subunit. Can use either Co(2+) or Zn(2+).</text>
</comment>
<evidence type="ECO:0000256" key="12">
    <source>
        <dbReference type="ARBA" id="ARBA00022741"/>
    </source>
</evidence>
<evidence type="ECO:0000259" key="20">
    <source>
        <dbReference type="Pfam" id="PF24621"/>
    </source>
</evidence>
<dbReference type="GO" id="GO:0009423">
    <property type="term" value="P:chorismate biosynthetic process"/>
    <property type="evidence" value="ECO:0007669"/>
    <property type="project" value="UniProtKB-UniRule"/>
</dbReference>
<evidence type="ECO:0000256" key="6">
    <source>
        <dbReference type="ARBA" id="ARBA00005412"/>
    </source>
</evidence>
<keyword evidence="9 18" id="KW-0963">Cytoplasm</keyword>
<dbReference type="HAMAP" id="MF_00110">
    <property type="entry name" value="DHQ_synthase"/>
    <property type="match status" value="1"/>
</dbReference>
<evidence type="ECO:0000256" key="3">
    <source>
        <dbReference type="ARBA" id="ARBA00001947"/>
    </source>
</evidence>
<dbReference type="PANTHER" id="PTHR43622">
    <property type="entry name" value="3-DEHYDROQUINATE SYNTHASE"/>
    <property type="match status" value="1"/>
</dbReference>
<feature type="binding site" evidence="18">
    <location>
        <position position="264"/>
    </location>
    <ligand>
        <name>Zn(2+)</name>
        <dbReference type="ChEBI" id="CHEBI:29105"/>
    </ligand>
</feature>
<comment type="cofactor">
    <cofactor evidence="2 18">
        <name>NAD(+)</name>
        <dbReference type="ChEBI" id="CHEBI:57540"/>
    </cofactor>
</comment>
<comment type="pathway">
    <text evidence="5 18">Metabolic intermediate biosynthesis; chorismate biosynthesis; chorismate from D-erythrose 4-phosphate and phosphoenolpyruvate: step 2/7.</text>
</comment>
<evidence type="ECO:0000256" key="2">
    <source>
        <dbReference type="ARBA" id="ARBA00001911"/>
    </source>
</evidence>
<accession>A0A9E7AHP6</accession>
<evidence type="ECO:0000256" key="4">
    <source>
        <dbReference type="ARBA" id="ARBA00004496"/>
    </source>
</evidence>
<dbReference type="SUPFAM" id="SSF56796">
    <property type="entry name" value="Dehydroquinate synthase-like"/>
    <property type="match status" value="1"/>
</dbReference>
<dbReference type="GO" id="GO:0005737">
    <property type="term" value="C:cytoplasm"/>
    <property type="evidence" value="ECO:0007669"/>
    <property type="project" value="UniProtKB-SubCell"/>
</dbReference>
<comment type="cofactor">
    <cofactor evidence="3">
        <name>Zn(2+)</name>
        <dbReference type="ChEBI" id="CHEBI:29105"/>
    </cofactor>
</comment>
<dbReference type="Pfam" id="PF24621">
    <property type="entry name" value="DHQS_C"/>
    <property type="match status" value="1"/>
</dbReference>
<keyword evidence="13 18" id="KW-0862">Zinc</keyword>
<dbReference type="EC" id="4.2.3.4" evidence="7 18"/>
<dbReference type="Pfam" id="PF01761">
    <property type="entry name" value="DHQ_synthase"/>
    <property type="match status" value="1"/>
</dbReference>
<dbReference type="PIRSF" id="PIRSF001455">
    <property type="entry name" value="DHQ_synth"/>
    <property type="match status" value="1"/>
</dbReference>
<evidence type="ECO:0000313" key="22">
    <source>
        <dbReference type="Proteomes" id="UP000831562"/>
    </source>
</evidence>
<dbReference type="FunFam" id="3.40.50.1970:FF:000007">
    <property type="entry name" value="Pentafunctional AROM polypeptide"/>
    <property type="match status" value="1"/>
</dbReference>
<evidence type="ECO:0000256" key="17">
    <source>
        <dbReference type="ARBA" id="ARBA00023285"/>
    </source>
</evidence>
<name>A0A9E7AHP6_9ACTN</name>
<comment type="subcellular location">
    <subcellularLocation>
        <location evidence="4 18">Cytoplasm</location>
    </subcellularLocation>
</comment>
<comment type="catalytic activity">
    <reaction evidence="1 18">
        <text>7-phospho-2-dehydro-3-deoxy-D-arabino-heptonate = 3-dehydroquinate + phosphate</text>
        <dbReference type="Rhea" id="RHEA:21968"/>
        <dbReference type="ChEBI" id="CHEBI:32364"/>
        <dbReference type="ChEBI" id="CHEBI:43474"/>
        <dbReference type="ChEBI" id="CHEBI:58394"/>
        <dbReference type="EC" id="4.2.3.4"/>
    </reaction>
</comment>
<evidence type="ECO:0000256" key="13">
    <source>
        <dbReference type="ARBA" id="ARBA00022833"/>
    </source>
</evidence>
<feature type="binding site" evidence="18">
    <location>
        <position position="152"/>
    </location>
    <ligand>
        <name>NAD(+)</name>
        <dbReference type="ChEBI" id="CHEBI:57540"/>
    </ligand>
</feature>
<dbReference type="GO" id="GO:0009073">
    <property type="term" value="P:aromatic amino acid family biosynthetic process"/>
    <property type="evidence" value="ECO:0007669"/>
    <property type="project" value="UniProtKB-KW"/>
</dbReference>
<keyword evidence="10 18" id="KW-0028">Amino-acid biosynthesis</keyword>
<dbReference type="GO" id="GO:0046872">
    <property type="term" value="F:metal ion binding"/>
    <property type="evidence" value="ECO:0007669"/>
    <property type="project" value="UniProtKB-KW"/>
</dbReference>
<dbReference type="InterPro" id="IPR016037">
    <property type="entry name" value="DHQ_synth_AroB"/>
</dbReference>
<feature type="domain" description="3-dehydroquinate synthase N-terminal" evidence="19">
    <location>
        <begin position="69"/>
        <end position="176"/>
    </location>
</feature>
<dbReference type="InterPro" id="IPR030960">
    <property type="entry name" value="DHQS/DOIS_N"/>
</dbReference>
<comment type="caution">
    <text evidence="18">Lacks conserved residue(s) required for the propagation of feature annotation.</text>
</comment>
<evidence type="ECO:0000256" key="1">
    <source>
        <dbReference type="ARBA" id="ARBA00001393"/>
    </source>
</evidence>
<dbReference type="Proteomes" id="UP000831562">
    <property type="component" value="Chromosome"/>
</dbReference>
<dbReference type="NCBIfam" id="TIGR01357">
    <property type="entry name" value="aroB"/>
    <property type="match status" value="1"/>
</dbReference>
<feature type="binding site" evidence="18">
    <location>
        <begin position="106"/>
        <end position="110"/>
    </location>
    <ligand>
        <name>NAD(+)</name>
        <dbReference type="ChEBI" id="CHEBI:57540"/>
    </ligand>
</feature>
<dbReference type="CDD" id="cd08195">
    <property type="entry name" value="DHQS"/>
    <property type="match status" value="1"/>
</dbReference>
<dbReference type="Gene3D" id="3.40.50.1970">
    <property type="match status" value="1"/>
</dbReference>
<feature type="binding site" evidence="18">
    <location>
        <position position="185"/>
    </location>
    <ligand>
        <name>Zn(2+)</name>
        <dbReference type="ChEBI" id="CHEBI:29105"/>
    </ligand>
</feature>
<evidence type="ECO:0000259" key="19">
    <source>
        <dbReference type="Pfam" id="PF01761"/>
    </source>
</evidence>
<evidence type="ECO:0000256" key="16">
    <source>
        <dbReference type="ARBA" id="ARBA00023239"/>
    </source>
</evidence>
<comment type="similarity">
    <text evidence="6 18">Belongs to the sugar phosphate cyclases superfamily. Dehydroquinate synthase family.</text>
</comment>
<dbReference type="EMBL" id="CP097092">
    <property type="protein sequence ID" value="UQF78769.1"/>
    <property type="molecule type" value="Genomic_DNA"/>
</dbReference>
<gene>
    <name evidence="18 21" type="primary">aroB</name>
    <name evidence="21" type="ORF">M3I19_03670</name>
</gene>
<proteinExistence type="inferred from homology"/>
<dbReference type="PANTHER" id="PTHR43622:SF7">
    <property type="entry name" value="3-DEHYDROQUINATE SYNTHASE, CHLOROPLASTIC"/>
    <property type="match status" value="1"/>
</dbReference>
<evidence type="ECO:0000256" key="14">
    <source>
        <dbReference type="ARBA" id="ARBA00023027"/>
    </source>
</evidence>
<feature type="binding site" evidence="18">
    <location>
        <begin position="130"/>
        <end position="131"/>
    </location>
    <ligand>
        <name>NAD(+)</name>
        <dbReference type="ChEBI" id="CHEBI:57540"/>
    </ligand>
</feature>
<dbReference type="GO" id="GO:0003856">
    <property type="term" value="F:3-dehydroquinate synthase activity"/>
    <property type="evidence" value="ECO:0007669"/>
    <property type="project" value="UniProtKB-UniRule"/>
</dbReference>
<keyword evidence="16 18" id="KW-0456">Lyase</keyword>
<dbReference type="InterPro" id="IPR050071">
    <property type="entry name" value="Dehydroquinate_synthase"/>
</dbReference>
<evidence type="ECO:0000256" key="5">
    <source>
        <dbReference type="ARBA" id="ARBA00004661"/>
    </source>
</evidence>
<evidence type="ECO:0000256" key="9">
    <source>
        <dbReference type="ARBA" id="ARBA00022490"/>
    </source>
</evidence>
<evidence type="ECO:0000256" key="15">
    <source>
        <dbReference type="ARBA" id="ARBA00023141"/>
    </source>
</evidence>
<feature type="binding site" evidence="18">
    <location>
        <position position="248"/>
    </location>
    <ligand>
        <name>Zn(2+)</name>
        <dbReference type="ChEBI" id="CHEBI:29105"/>
    </ligand>
</feature>
<evidence type="ECO:0000256" key="8">
    <source>
        <dbReference type="ARBA" id="ARBA00017684"/>
    </source>
</evidence>
<feature type="binding site" evidence="18">
    <location>
        <position position="143"/>
    </location>
    <ligand>
        <name>NAD(+)</name>
        <dbReference type="ChEBI" id="CHEBI:57540"/>
    </ligand>
</feature>
<keyword evidence="11 18" id="KW-0479">Metal-binding</keyword>
<comment type="function">
    <text evidence="18">Catalyzes the conversion of 3-deoxy-D-arabino-heptulosonate 7-phosphate (DAHP) to dehydroquinate (DHQ).</text>
</comment>
<dbReference type="AlphaFoldDB" id="A0A9E7AHP6"/>
<dbReference type="GO" id="GO:0008652">
    <property type="term" value="P:amino acid biosynthetic process"/>
    <property type="evidence" value="ECO:0007669"/>
    <property type="project" value="UniProtKB-KW"/>
</dbReference>
<evidence type="ECO:0000256" key="10">
    <source>
        <dbReference type="ARBA" id="ARBA00022605"/>
    </source>
</evidence>
<dbReference type="InterPro" id="IPR056179">
    <property type="entry name" value="DHQS_C"/>
</dbReference>
<keyword evidence="17 18" id="KW-0170">Cobalt</keyword>
<dbReference type="InterPro" id="IPR030963">
    <property type="entry name" value="DHQ_synth_fam"/>
</dbReference>
<evidence type="ECO:0000256" key="18">
    <source>
        <dbReference type="HAMAP-Rule" id="MF_00110"/>
    </source>
</evidence>
<reference evidence="21" key="1">
    <citation type="submission" date="2022-05" db="EMBL/GenBank/DDBJ databases">
        <title>Using nanopore sequencing to obtain complete genomes from saliva samples.</title>
        <authorList>
            <person name="Baker J.L."/>
        </authorList>
    </citation>
    <scope>NUCLEOTIDE SEQUENCE</scope>
    <source>
        <strain evidence="21">JCVI-JB-Lp32</strain>
    </source>
</reference>
<evidence type="ECO:0000256" key="7">
    <source>
        <dbReference type="ARBA" id="ARBA00013031"/>
    </source>
</evidence>
<keyword evidence="15 18" id="KW-0057">Aromatic amino acid biosynthesis</keyword>